<evidence type="ECO:0000313" key="7">
    <source>
        <dbReference type="Proteomes" id="UP001332243"/>
    </source>
</evidence>
<feature type="domain" description="Calcineurin-like phosphoesterase" evidence="5">
    <location>
        <begin position="262"/>
        <end position="431"/>
    </location>
</feature>
<feature type="transmembrane region" description="Helical" evidence="4">
    <location>
        <begin position="42"/>
        <end position="62"/>
    </location>
</feature>
<dbReference type="RefSeq" id="WP_331212642.1">
    <property type="nucleotide sequence ID" value="NZ_JAZGQK010000002.1"/>
</dbReference>
<dbReference type="Gene3D" id="3.60.21.10">
    <property type="match status" value="1"/>
</dbReference>
<evidence type="ECO:0000256" key="3">
    <source>
        <dbReference type="SAM" id="MobiDB-lite"/>
    </source>
</evidence>
<keyword evidence="4" id="KW-0472">Membrane</keyword>
<keyword evidence="1" id="KW-0479">Metal-binding</keyword>
<evidence type="ECO:0000256" key="4">
    <source>
        <dbReference type="SAM" id="Phobius"/>
    </source>
</evidence>
<feature type="transmembrane region" description="Helical" evidence="4">
    <location>
        <begin position="175"/>
        <end position="196"/>
    </location>
</feature>
<protein>
    <submittedName>
        <fullName evidence="6">Metallophosphoesterase</fullName>
    </submittedName>
</protein>
<dbReference type="PANTHER" id="PTHR31302">
    <property type="entry name" value="TRANSMEMBRANE PROTEIN WITH METALLOPHOSPHOESTERASE DOMAIN-RELATED"/>
    <property type="match status" value="1"/>
</dbReference>
<dbReference type="Proteomes" id="UP001332243">
    <property type="component" value="Unassembled WGS sequence"/>
</dbReference>
<comment type="caution">
    <text evidence="6">The sequence shown here is derived from an EMBL/GenBank/DDBJ whole genome shotgun (WGS) entry which is preliminary data.</text>
</comment>
<evidence type="ECO:0000313" key="6">
    <source>
        <dbReference type="EMBL" id="MEE6257536.1"/>
    </source>
</evidence>
<accession>A0ABU7RM18</accession>
<name>A0ABU7RM18_9ACTN</name>
<reference evidence="6 7" key="1">
    <citation type="submission" date="2024-01" db="EMBL/GenBank/DDBJ databases">
        <title>Genome insights into Plantactinospora sonchi sp. nov.</title>
        <authorList>
            <person name="Wang L."/>
        </authorList>
    </citation>
    <scope>NUCLEOTIDE SEQUENCE [LARGE SCALE GENOMIC DNA]</scope>
    <source>
        <strain evidence="6 7">NEAU-QY2</strain>
    </source>
</reference>
<dbReference type="Pfam" id="PF00149">
    <property type="entry name" value="Metallophos"/>
    <property type="match status" value="1"/>
</dbReference>
<dbReference type="PANTHER" id="PTHR31302:SF31">
    <property type="entry name" value="PHOSPHODIESTERASE YAEI"/>
    <property type="match status" value="1"/>
</dbReference>
<gene>
    <name evidence="6" type="ORF">V1633_03405</name>
</gene>
<keyword evidence="4" id="KW-1133">Transmembrane helix</keyword>
<feature type="transmembrane region" description="Helical" evidence="4">
    <location>
        <begin position="148"/>
        <end position="168"/>
    </location>
</feature>
<feature type="compositionally biased region" description="Pro residues" evidence="3">
    <location>
        <begin position="511"/>
        <end position="529"/>
    </location>
</feature>
<evidence type="ECO:0000256" key="1">
    <source>
        <dbReference type="ARBA" id="ARBA00022723"/>
    </source>
</evidence>
<dbReference type="EMBL" id="JAZGQK010000002">
    <property type="protein sequence ID" value="MEE6257536.1"/>
    <property type="molecule type" value="Genomic_DNA"/>
</dbReference>
<feature type="region of interest" description="Disordered" evidence="3">
    <location>
        <begin position="508"/>
        <end position="551"/>
    </location>
</feature>
<keyword evidence="4" id="KW-0812">Transmembrane</keyword>
<dbReference type="InterPro" id="IPR029052">
    <property type="entry name" value="Metallo-depent_PP-like"/>
</dbReference>
<organism evidence="6 7">
    <name type="scientific">Plantactinospora sonchi</name>
    <dbReference type="NCBI Taxonomy" id="1544735"/>
    <lineage>
        <taxon>Bacteria</taxon>
        <taxon>Bacillati</taxon>
        <taxon>Actinomycetota</taxon>
        <taxon>Actinomycetes</taxon>
        <taxon>Micromonosporales</taxon>
        <taxon>Micromonosporaceae</taxon>
        <taxon>Plantactinospora</taxon>
    </lineage>
</organism>
<evidence type="ECO:0000256" key="2">
    <source>
        <dbReference type="ARBA" id="ARBA00022801"/>
    </source>
</evidence>
<dbReference type="InterPro" id="IPR051158">
    <property type="entry name" value="Metallophosphoesterase_sf"/>
</dbReference>
<keyword evidence="2" id="KW-0378">Hydrolase</keyword>
<evidence type="ECO:0000259" key="5">
    <source>
        <dbReference type="Pfam" id="PF00149"/>
    </source>
</evidence>
<dbReference type="SUPFAM" id="SSF56300">
    <property type="entry name" value="Metallo-dependent phosphatases"/>
    <property type="match status" value="1"/>
</dbReference>
<keyword evidence="7" id="KW-1185">Reference proteome</keyword>
<dbReference type="InterPro" id="IPR004843">
    <property type="entry name" value="Calcineurin-like_PHP"/>
</dbReference>
<sequence length="551" mass="57560">MDWRRNHTRTAGGDQPPAVRRVLRAAVRGGRRVAGATASRRVGCALSILAVTVVGIVVGVLLGGRLETDIGPFRAEMAITPSVDGGTTVTIPPLGALELGSHTGPAHLSVRLGSLDQRRTEALIDDPASISRASQSAVADVTNGVIRVGIRTVAVSVLTTLILAALVFRRIRRVAWSGFLALVITGGSLGIAAATFRPDAIEEPRYEGLLVNAPAIVGDVRRIANDYGRYAEQLQRLVGNVSQLYTTVSSLPIFEQTQGSVRVLHVSDLHLNPSAWQVVRTVVEQFKIDVVIDTGDITDFGSEPEASFVGSINLLKVPYVFIRGNHDSAATAAAVDRQPNAVVLDNSIVTVAGLTIAGIRDPRFTPDKETSPPGSGALPETVNQVTQTGEQLAATIRAFGRPVDIALVHDPASAGALSGVVPLVLAGHTHNREVRELPQVPGAVPTQLQIQGSTGGAGLRGLEGDQPTPLAMSVLYFDQQRALQAYDDIRLGGTGEAQVNLQRHVVREEGPPTPATPTPGGPSTAPGPPTGSGGPVTPGAPLTVTPPTATR</sequence>
<proteinExistence type="predicted"/>